<feature type="transmembrane region" description="Helical" evidence="13">
    <location>
        <begin position="173"/>
        <end position="194"/>
    </location>
</feature>
<proteinExistence type="inferred from homology"/>
<feature type="transmembrane region" description="Helical" evidence="13">
    <location>
        <begin position="132"/>
        <end position="152"/>
    </location>
</feature>
<dbReference type="EMBL" id="CAXLJM020000033">
    <property type="protein sequence ID" value="CAL8101265.1"/>
    <property type="molecule type" value="Genomic_DNA"/>
</dbReference>
<keyword evidence="5 13" id="KW-0812">Transmembrane</keyword>
<protein>
    <submittedName>
        <fullName evidence="14">Uncharacterized protein</fullName>
    </submittedName>
</protein>
<keyword evidence="12" id="KW-0539">Nucleus</keyword>
<dbReference type="Proteomes" id="UP001642540">
    <property type="component" value="Unassembled WGS sequence"/>
</dbReference>
<dbReference type="PANTHER" id="PTHR13269">
    <property type="entry name" value="NUCLEOPORIN NDC1"/>
    <property type="match status" value="1"/>
</dbReference>
<evidence type="ECO:0000256" key="6">
    <source>
        <dbReference type="ARBA" id="ARBA00022816"/>
    </source>
</evidence>
<evidence type="ECO:0000256" key="13">
    <source>
        <dbReference type="SAM" id="Phobius"/>
    </source>
</evidence>
<evidence type="ECO:0000256" key="1">
    <source>
        <dbReference type="ARBA" id="ARBA00004232"/>
    </source>
</evidence>
<evidence type="ECO:0000256" key="8">
    <source>
        <dbReference type="ARBA" id="ARBA00022989"/>
    </source>
</evidence>
<feature type="transmembrane region" description="Helical" evidence="13">
    <location>
        <begin position="321"/>
        <end position="340"/>
    </location>
</feature>
<sequence>MEAGQGQGRPITMLHLSANREKDYFKNQTLRKVSTLPKEETDNMGCWTSKQLNCHTWSRDVNTTELELKSWRLGQCMGFAFGWQIVLIFAFSLFVSCMDFENSLNYRFGIMIHFVSSVAETFYTSVMSGSGIMLMILASFQLFLLSTCLTPCGEKHAESIKEQIIMNATLQSFLKPLLYGTVAWAQCFIYVQLFDKDYENMFVMKETSGGLTNTYVLETPLIIRLATFFAGLEFFVTNSMSGGFRLQFASSRVRKCTLSYLIGIFQHLRSFWESVHVAFFIWTTCLVIGPIMYSWFFTAVGIKMAESSTLERIFMFLDIRFIYRIFLWVFLPQVTFQLYVNVLSSFFTEIVNFPVQRPSATVDSLTLSEGMMEDNIFLKYLAFYELNLKALPYNPDVMTFFDLTYPGNHPLNWNGVFTASCEVINEVNSNVISFLRSVQFPPTLPQYDGLQPYILTKLRRPSSPEIHIETYYGEGCHTRHMKNLVSNGYRGVSEEGPTVYDLAKQMPTALWNDLKDACKGLITSINKDLSSLLPFEKLERKRREKQVANSLRHATLSLWAMKGTMELMCISVQKDPFGIVHKDLQYFIENILETYDLMTVLDFYMANTFGRVDYVNEQVVHEIGITIKKLIRASLFVLVKLHYTFFHWNKVFNVNDQLLSRIEDIVSHS</sequence>
<evidence type="ECO:0000256" key="3">
    <source>
        <dbReference type="ARBA" id="ARBA00005760"/>
    </source>
</evidence>
<evidence type="ECO:0000256" key="10">
    <source>
        <dbReference type="ARBA" id="ARBA00023132"/>
    </source>
</evidence>
<feature type="transmembrane region" description="Helical" evidence="13">
    <location>
        <begin position="214"/>
        <end position="236"/>
    </location>
</feature>
<evidence type="ECO:0000256" key="4">
    <source>
        <dbReference type="ARBA" id="ARBA00022448"/>
    </source>
</evidence>
<name>A0ABP1QIU1_9HEXA</name>
<gene>
    <name evidence="14" type="ORF">ODALV1_LOCUS10787</name>
</gene>
<evidence type="ECO:0000256" key="11">
    <source>
        <dbReference type="ARBA" id="ARBA00023136"/>
    </source>
</evidence>
<comment type="similarity">
    <text evidence="3">Belongs to the NDC1 family.</text>
</comment>
<keyword evidence="15" id="KW-1185">Reference proteome</keyword>
<comment type="subcellular location">
    <subcellularLocation>
        <location evidence="1">Nucleus membrane</location>
        <topology evidence="1">Multi-pass membrane protein</topology>
    </subcellularLocation>
    <subcellularLocation>
        <location evidence="2">Nucleus</location>
        <location evidence="2">Nuclear pore complex</location>
    </subcellularLocation>
</comment>
<evidence type="ECO:0000256" key="2">
    <source>
        <dbReference type="ARBA" id="ARBA00004567"/>
    </source>
</evidence>
<dbReference type="InterPro" id="IPR019049">
    <property type="entry name" value="Nucleoporin_prot_Ndc1/Nup"/>
</dbReference>
<dbReference type="Pfam" id="PF09531">
    <property type="entry name" value="Ndc1_Nup"/>
    <property type="match status" value="1"/>
</dbReference>
<keyword evidence="7" id="KW-0653">Protein transport</keyword>
<keyword evidence="10" id="KW-0906">Nuclear pore complex</keyword>
<evidence type="ECO:0000256" key="7">
    <source>
        <dbReference type="ARBA" id="ARBA00022927"/>
    </source>
</evidence>
<evidence type="ECO:0000313" key="14">
    <source>
        <dbReference type="EMBL" id="CAL8101265.1"/>
    </source>
</evidence>
<organism evidence="14 15">
    <name type="scientific">Orchesella dallaii</name>
    <dbReference type="NCBI Taxonomy" id="48710"/>
    <lineage>
        <taxon>Eukaryota</taxon>
        <taxon>Metazoa</taxon>
        <taxon>Ecdysozoa</taxon>
        <taxon>Arthropoda</taxon>
        <taxon>Hexapoda</taxon>
        <taxon>Collembola</taxon>
        <taxon>Entomobryomorpha</taxon>
        <taxon>Entomobryoidea</taxon>
        <taxon>Orchesellidae</taxon>
        <taxon>Orchesellinae</taxon>
        <taxon>Orchesella</taxon>
    </lineage>
</organism>
<feature type="transmembrane region" description="Helical" evidence="13">
    <location>
        <begin position="278"/>
        <end position="300"/>
    </location>
</feature>
<feature type="transmembrane region" description="Helical" evidence="13">
    <location>
        <begin position="77"/>
        <end position="96"/>
    </location>
</feature>
<dbReference type="PANTHER" id="PTHR13269:SF6">
    <property type="entry name" value="NUCLEOPORIN NDC1"/>
    <property type="match status" value="1"/>
</dbReference>
<keyword evidence="11 13" id="KW-0472">Membrane</keyword>
<evidence type="ECO:0000313" key="15">
    <source>
        <dbReference type="Proteomes" id="UP001642540"/>
    </source>
</evidence>
<comment type="caution">
    <text evidence="14">The sequence shown here is derived from an EMBL/GenBank/DDBJ whole genome shotgun (WGS) entry which is preliminary data.</text>
</comment>
<evidence type="ECO:0000256" key="12">
    <source>
        <dbReference type="ARBA" id="ARBA00023242"/>
    </source>
</evidence>
<accession>A0ABP1QIU1</accession>
<evidence type="ECO:0000256" key="5">
    <source>
        <dbReference type="ARBA" id="ARBA00022692"/>
    </source>
</evidence>
<reference evidence="14 15" key="1">
    <citation type="submission" date="2024-08" db="EMBL/GenBank/DDBJ databases">
        <authorList>
            <person name="Cucini C."/>
            <person name="Frati F."/>
        </authorList>
    </citation>
    <scope>NUCLEOTIDE SEQUENCE [LARGE SCALE GENOMIC DNA]</scope>
</reference>
<keyword evidence="6" id="KW-0509">mRNA transport</keyword>
<evidence type="ECO:0000256" key="9">
    <source>
        <dbReference type="ARBA" id="ARBA00023010"/>
    </source>
</evidence>
<keyword evidence="8 13" id="KW-1133">Transmembrane helix</keyword>
<keyword evidence="4" id="KW-0813">Transport</keyword>
<keyword evidence="9" id="KW-0811">Translocation</keyword>